<keyword evidence="7" id="KW-0472">Membrane</keyword>
<dbReference type="PANTHER" id="PTHR34978:SF3">
    <property type="entry name" value="SLR0241 PROTEIN"/>
    <property type="match status" value="1"/>
</dbReference>
<keyword evidence="7" id="KW-1133">Transmembrane helix</keyword>
<evidence type="ECO:0000256" key="3">
    <source>
        <dbReference type="ARBA" id="ARBA00022801"/>
    </source>
</evidence>
<dbReference type="CDD" id="cd07326">
    <property type="entry name" value="M56_BlaR1_MecR1_like"/>
    <property type="match status" value="1"/>
</dbReference>
<keyword evidence="10" id="KW-1185">Reference proteome</keyword>
<dbReference type="AlphaFoldDB" id="A0A543A8F8"/>
<comment type="cofactor">
    <cofactor evidence="6">
        <name>Zn(2+)</name>
        <dbReference type="ChEBI" id="CHEBI:29105"/>
    </cofactor>
    <text evidence="6">Binds 1 zinc ion per subunit.</text>
</comment>
<dbReference type="Proteomes" id="UP000320209">
    <property type="component" value="Unassembled WGS sequence"/>
</dbReference>
<dbReference type="GO" id="GO:0006508">
    <property type="term" value="P:proteolysis"/>
    <property type="evidence" value="ECO:0007669"/>
    <property type="project" value="UniProtKB-KW"/>
</dbReference>
<evidence type="ECO:0000256" key="1">
    <source>
        <dbReference type="ARBA" id="ARBA00022670"/>
    </source>
</evidence>
<comment type="caution">
    <text evidence="9">The sequence shown here is derived from an EMBL/GenBank/DDBJ whole genome shotgun (WGS) entry which is preliminary data.</text>
</comment>
<evidence type="ECO:0000256" key="7">
    <source>
        <dbReference type="SAM" id="Phobius"/>
    </source>
</evidence>
<evidence type="ECO:0000313" key="10">
    <source>
        <dbReference type="Proteomes" id="UP000320209"/>
    </source>
</evidence>
<keyword evidence="3 6" id="KW-0378">Hydrolase</keyword>
<accession>A0A543A8F8</accession>
<feature type="domain" description="Peptidase M48" evidence="8">
    <location>
        <begin position="140"/>
        <end position="197"/>
    </location>
</feature>
<dbReference type="GO" id="GO:0046872">
    <property type="term" value="F:metal ion binding"/>
    <property type="evidence" value="ECO:0007669"/>
    <property type="project" value="UniProtKB-KW"/>
</dbReference>
<dbReference type="OrthoDB" id="9785340at2"/>
<dbReference type="Gene3D" id="3.30.2010.10">
    <property type="entry name" value="Metalloproteases ('zincins'), catalytic domain"/>
    <property type="match status" value="1"/>
</dbReference>
<keyword evidence="5 6" id="KW-0482">Metalloprotease</keyword>
<keyword evidence="7" id="KW-0812">Transmembrane</keyword>
<protein>
    <submittedName>
        <fullName evidence="9">Zn-dependent protease with chaperone function</fullName>
    </submittedName>
</protein>
<keyword evidence="2" id="KW-0479">Metal-binding</keyword>
<evidence type="ECO:0000256" key="2">
    <source>
        <dbReference type="ARBA" id="ARBA00022723"/>
    </source>
</evidence>
<comment type="similarity">
    <text evidence="6">Belongs to the peptidase M48 family.</text>
</comment>
<dbReference type="Pfam" id="PF01435">
    <property type="entry name" value="Peptidase_M48"/>
    <property type="match status" value="1"/>
</dbReference>
<evidence type="ECO:0000256" key="5">
    <source>
        <dbReference type="ARBA" id="ARBA00023049"/>
    </source>
</evidence>
<evidence type="ECO:0000256" key="6">
    <source>
        <dbReference type="RuleBase" id="RU003983"/>
    </source>
</evidence>
<organism evidence="9 10">
    <name type="scientific">Nocardioides albertanoniae</name>
    <dbReference type="NCBI Taxonomy" id="1175486"/>
    <lineage>
        <taxon>Bacteria</taxon>
        <taxon>Bacillati</taxon>
        <taxon>Actinomycetota</taxon>
        <taxon>Actinomycetes</taxon>
        <taxon>Propionibacteriales</taxon>
        <taxon>Nocardioidaceae</taxon>
        <taxon>Nocardioides</taxon>
    </lineage>
</organism>
<name>A0A543A8F8_9ACTN</name>
<feature type="transmembrane region" description="Helical" evidence="7">
    <location>
        <begin position="281"/>
        <end position="309"/>
    </location>
</feature>
<sequence>MISAALLLVFAVTAGTWGAAMLTQSTWTTSAPRLAIAAWQALASSVLLSLLALGIALSIGFQHVRGDIARLFDLCAENLKHGYSSPGGAFLATLGLATAGVLLGRILWCAFRVSLQDRRERRARVAVLDVLGRSDIVPGVLVLDHEAPYAFCIGGKRHRVVVTSGLLATLDKREIDAVLAHEAAHLRQRHHLALVTCRALFGALAPFFPAFRAAMRHVHLFAELSADDCARRQIGARSLRSALERLAVLPSPTGAMAASGSDVEQRLRRLDDNAVTLRSHVAIFTGLAIATLVVIPLSLVAAPAVAMAWKGICLIG</sequence>
<reference evidence="9 10" key="1">
    <citation type="submission" date="2019-06" db="EMBL/GenBank/DDBJ databases">
        <title>Sequencing the genomes of 1000 actinobacteria strains.</title>
        <authorList>
            <person name="Klenk H.-P."/>
        </authorList>
    </citation>
    <scope>NUCLEOTIDE SEQUENCE [LARGE SCALE GENOMIC DNA]</scope>
    <source>
        <strain evidence="9 10">DSM 25218</strain>
    </source>
</reference>
<dbReference type="InterPro" id="IPR001915">
    <property type="entry name" value="Peptidase_M48"/>
</dbReference>
<gene>
    <name evidence="9" type="ORF">FB381_2783</name>
</gene>
<proteinExistence type="inferred from homology"/>
<evidence type="ECO:0000256" key="4">
    <source>
        <dbReference type="ARBA" id="ARBA00022833"/>
    </source>
</evidence>
<dbReference type="GO" id="GO:0004222">
    <property type="term" value="F:metalloendopeptidase activity"/>
    <property type="evidence" value="ECO:0007669"/>
    <property type="project" value="InterPro"/>
</dbReference>
<feature type="transmembrane region" description="Helical" evidence="7">
    <location>
        <begin position="34"/>
        <end position="61"/>
    </location>
</feature>
<keyword evidence="4 6" id="KW-0862">Zinc</keyword>
<keyword evidence="1 6" id="KW-0645">Protease</keyword>
<dbReference type="PANTHER" id="PTHR34978">
    <property type="entry name" value="POSSIBLE SENSOR-TRANSDUCER PROTEIN BLAR"/>
    <property type="match status" value="1"/>
</dbReference>
<evidence type="ECO:0000259" key="8">
    <source>
        <dbReference type="Pfam" id="PF01435"/>
    </source>
</evidence>
<feature type="transmembrane region" description="Helical" evidence="7">
    <location>
        <begin position="89"/>
        <end position="108"/>
    </location>
</feature>
<dbReference type="EMBL" id="VFOV01000001">
    <property type="protein sequence ID" value="TQL68884.1"/>
    <property type="molecule type" value="Genomic_DNA"/>
</dbReference>
<evidence type="ECO:0000313" key="9">
    <source>
        <dbReference type="EMBL" id="TQL68884.1"/>
    </source>
</evidence>
<dbReference type="InterPro" id="IPR052173">
    <property type="entry name" value="Beta-lactam_resp_regulator"/>
</dbReference>